<reference evidence="1 2" key="1">
    <citation type="submission" date="2013-04" db="EMBL/GenBank/DDBJ databases">
        <title>The Genome Sequence of Paenibacillus barengoltzii G22.</title>
        <authorList>
            <consortium name="The Broad Institute Genomics Platform"/>
            <consortium name="The Broad Institute Genome Sequencing Center for Infectious Disease"/>
            <person name="Earl A."/>
            <person name="Xavier R."/>
            <person name="Elson C."/>
            <person name="Duck W."/>
            <person name="Walker B."/>
            <person name="Young S."/>
            <person name="Zeng Q."/>
            <person name="Gargeya S."/>
            <person name="Fitzgerald M."/>
            <person name="Haas B."/>
            <person name="Abouelleil A."/>
            <person name="Allen A.W."/>
            <person name="Alvarado L."/>
            <person name="Arachchi H.M."/>
            <person name="Berlin A.M."/>
            <person name="Chapman S.B."/>
            <person name="Gainer-Dewar J."/>
            <person name="Goldberg J."/>
            <person name="Griggs A."/>
            <person name="Gujja S."/>
            <person name="Hansen M."/>
            <person name="Howarth C."/>
            <person name="Imamovic A."/>
            <person name="Ireland A."/>
            <person name="Larimer J."/>
            <person name="McCowan C."/>
            <person name="Murphy C."/>
            <person name="Pearson M."/>
            <person name="Poon T.W."/>
            <person name="Priest M."/>
            <person name="Roberts A."/>
            <person name="Saif S."/>
            <person name="Shea T."/>
            <person name="Sisk P."/>
            <person name="Sykes S."/>
            <person name="Wortman J."/>
            <person name="Nusbaum C."/>
            <person name="Birren B."/>
        </authorList>
    </citation>
    <scope>NUCLEOTIDE SEQUENCE [LARGE SCALE GENOMIC DNA]</scope>
    <source>
        <strain evidence="1 2">G22</strain>
    </source>
</reference>
<dbReference type="EMBL" id="ASSZ01000029">
    <property type="protein sequence ID" value="EOS54575.1"/>
    <property type="molecule type" value="Genomic_DNA"/>
</dbReference>
<sequence>MADPFSMTIPINQVATQRTNHHSIPHLSLNERDNHVKEAPETKKGYPAIQTDNGGITFVLFRYRFKRSPDYRRTPMVTISHGPASRDSPPAAFLASGAASSSRIVVL</sequence>
<accession>R9L7B8</accession>
<dbReference type="AlphaFoldDB" id="R9L7B8"/>
<organism evidence="1 2">
    <name type="scientific">Paenibacillus barengoltzii G22</name>
    <dbReference type="NCBI Taxonomy" id="1235795"/>
    <lineage>
        <taxon>Bacteria</taxon>
        <taxon>Bacillati</taxon>
        <taxon>Bacillota</taxon>
        <taxon>Bacilli</taxon>
        <taxon>Bacillales</taxon>
        <taxon>Paenibacillaceae</taxon>
        <taxon>Paenibacillus</taxon>
    </lineage>
</organism>
<dbReference type="HOGENOM" id="CLU_2207404_0_0_9"/>
<evidence type="ECO:0000313" key="2">
    <source>
        <dbReference type="Proteomes" id="UP000019598"/>
    </source>
</evidence>
<name>R9L7B8_9BACL</name>
<protein>
    <submittedName>
        <fullName evidence="1">Uncharacterized protein</fullName>
    </submittedName>
</protein>
<comment type="caution">
    <text evidence="1">The sequence shown here is derived from an EMBL/GenBank/DDBJ whole genome shotgun (WGS) entry which is preliminary data.</text>
</comment>
<proteinExistence type="predicted"/>
<evidence type="ECO:0000313" key="1">
    <source>
        <dbReference type="EMBL" id="EOS54575.1"/>
    </source>
</evidence>
<dbReference type="Proteomes" id="UP000019598">
    <property type="component" value="Unassembled WGS sequence"/>
</dbReference>
<gene>
    <name evidence="1" type="ORF">C812_03350</name>
</gene>